<keyword evidence="1" id="KW-1133">Transmembrane helix</keyword>
<accession>A0A8I0KJ59</accession>
<evidence type="ECO:0000313" key="6">
    <source>
        <dbReference type="Proteomes" id="UP000659061"/>
    </source>
</evidence>
<dbReference type="Proteomes" id="UP000587211">
    <property type="component" value="Unassembled WGS sequence"/>
</dbReference>
<dbReference type="EMBL" id="JACBZN010000001">
    <property type="protein sequence ID" value="NYI38134.1"/>
    <property type="molecule type" value="Genomic_DNA"/>
</dbReference>
<reference evidence="4 5" key="1">
    <citation type="submission" date="2020-07" db="EMBL/GenBank/DDBJ databases">
        <title>Sequencing the genomes of 1000 actinobacteria strains.</title>
        <authorList>
            <person name="Klenk H.-P."/>
        </authorList>
    </citation>
    <scope>NUCLEOTIDE SEQUENCE [LARGE SCALE GENOMIC DNA]</scope>
    <source>
        <strain evidence="4 5">DSM 19087</strain>
    </source>
</reference>
<keyword evidence="1" id="KW-0472">Membrane</keyword>
<keyword evidence="5" id="KW-1185">Reference proteome</keyword>
<protein>
    <submittedName>
        <fullName evidence="2">GAP family protein</fullName>
    </submittedName>
</protein>
<dbReference type="EMBL" id="JACWMT010000003">
    <property type="protein sequence ID" value="MBD1271126.1"/>
    <property type="molecule type" value="Genomic_DNA"/>
</dbReference>
<proteinExistence type="predicted"/>
<dbReference type="Proteomes" id="UP000659061">
    <property type="component" value="Unassembled WGS sequence"/>
</dbReference>
<evidence type="ECO:0000313" key="4">
    <source>
        <dbReference type="EMBL" id="NYI38134.1"/>
    </source>
</evidence>
<comment type="caution">
    <text evidence="2">The sequence shown here is derived from an EMBL/GenBank/DDBJ whole genome shotgun (WGS) entry which is preliminary data.</text>
</comment>
<dbReference type="RefSeq" id="WP_179424572.1">
    <property type="nucleotide sequence ID" value="NZ_BAAAMP010000001.1"/>
</dbReference>
<gene>
    <name evidence="4" type="ORF">BJ975_001509</name>
    <name evidence="2" type="ORF">IDH50_10910</name>
    <name evidence="3" type="ORF">IDH50_12850</name>
</gene>
<feature type="transmembrane region" description="Helical" evidence="1">
    <location>
        <begin position="194"/>
        <end position="217"/>
    </location>
</feature>
<evidence type="ECO:0000313" key="3">
    <source>
        <dbReference type="EMBL" id="MBD1271126.1"/>
    </source>
</evidence>
<evidence type="ECO:0000313" key="2">
    <source>
        <dbReference type="EMBL" id="MBD1270742.1"/>
    </source>
</evidence>
<keyword evidence="1" id="KW-0812">Transmembrane</keyword>
<feature type="transmembrane region" description="Helical" evidence="1">
    <location>
        <begin position="157"/>
        <end position="182"/>
    </location>
</feature>
<dbReference type="AlphaFoldDB" id="A0A8I0KJ59"/>
<dbReference type="InterPro" id="IPR021315">
    <property type="entry name" value="Gap/Sap"/>
</dbReference>
<reference evidence="2" key="2">
    <citation type="submission" date="2020-09" db="EMBL/GenBank/DDBJ databases">
        <title>Novel species in genus Aeromicrobium.</title>
        <authorList>
            <person name="Zhang G."/>
        </authorList>
    </citation>
    <scope>NUCLEOTIDE SEQUENCE</scope>
    <source>
        <strain evidence="2">SSW1-57</strain>
    </source>
</reference>
<sequence>MNDVVGEVLPLAMGVAISPLPVIAAILMLLSPRARATSLGFLAGWLSGIIVAAGTFVLAASVLPGQDSTGSAPVAGTIKIALGALMLVLAARQWRSRPVPGEDARLPKWMSAIDAMNAVRAAGLGFLLAAVNPKNLLMAAGAGVTIGSADLSAGGSVMTVVIFTLLAGCSVALPVVVALGAGQAVEGPLARLRAGLVVHNAAVMTVVLAVIGVALVGQGIGSW</sequence>
<organism evidence="2 6">
    <name type="scientific">Aeromicrobium tamlense</name>
    <dbReference type="NCBI Taxonomy" id="375541"/>
    <lineage>
        <taxon>Bacteria</taxon>
        <taxon>Bacillati</taxon>
        <taxon>Actinomycetota</taxon>
        <taxon>Actinomycetes</taxon>
        <taxon>Propionibacteriales</taxon>
        <taxon>Nocardioidaceae</taxon>
        <taxon>Aeromicrobium</taxon>
    </lineage>
</organism>
<feature type="transmembrane region" description="Helical" evidence="1">
    <location>
        <begin position="42"/>
        <end position="64"/>
    </location>
</feature>
<feature type="transmembrane region" description="Helical" evidence="1">
    <location>
        <begin position="12"/>
        <end position="30"/>
    </location>
</feature>
<feature type="transmembrane region" description="Helical" evidence="1">
    <location>
        <begin position="70"/>
        <end position="91"/>
    </location>
</feature>
<name>A0A8I0KJ59_9ACTN</name>
<evidence type="ECO:0000256" key="1">
    <source>
        <dbReference type="SAM" id="Phobius"/>
    </source>
</evidence>
<dbReference type="Pfam" id="PF11139">
    <property type="entry name" value="SfLAP"/>
    <property type="match status" value="1"/>
</dbReference>
<evidence type="ECO:0000313" key="5">
    <source>
        <dbReference type="Proteomes" id="UP000587211"/>
    </source>
</evidence>
<dbReference type="EMBL" id="JACWMT010000002">
    <property type="protein sequence ID" value="MBD1270742.1"/>
    <property type="molecule type" value="Genomic_DNA"/>
</dbReference>